<dbReference type="NCBIfam" id="TIGR04056">
    <property type="entry name" value="OMP_RagA_SusC"/>
    <property type="match status" value="1"/>
</dbReference>
<keyword evidence="6 7" id="KW-0998">Cell outer membrane</keyword>
<evidence type="ECO:0000313" key="9">
    <source>
        <dbReference type="EMBL" id="MBD0832185.1"/>
    </source>
</evidence>
<dbReference type="GO" id="GO:0009279">
    <property type="term" value="C:cell outer membrane"/>
    <property type="evidence" value="ECO:0007669"/>
    <property type="project" value="UniProtKB-SubCell"/>
</dbReference>
<evidence type="ECO:0000256" key="6">
    <source>
        <dbReference type="ARBA" id="ARBA00023237"/>
    </source>
</evidence>
<dbReference type="EMBL" id="JACVXB010000003">
    <property type="protein sequence ID" value="MBD0832185.1"/>
    <property type="molecule type" value="Genomic_DNA"/>
</dbReference>
<keyword evidence="2 7" id="KW-0813">Transport</keyword>
<feature type="domain" description="TonB-dependent receptor plug" evidence="8">
    <location>
        <begin position="150"/>
        <end position="263"/>
    </location>
</feature>
<evidence type="ECO:0000259" key="8">
    <source>
        <dbReference type="Pfam" id="PF07715"/>
    </source>
</evidence>
<keyword evidence="4 7" id="KW-0812">Transmembrane</keyword>
<dbReference type="InterPro" id="IPR023996">
    <property type="entry name" value="TonB-dep_OMP_SusC/RagA"/>
</dbReference>
<dbReference type="InterPro" id="IPR037066">
    <property type="entry name" value="Plug_dom_sf"/>
</dbReference>
<comment type="subcellular location">
    <subcellularLocation>
        <location evidence="1 7">Cell outer membrane</location>
        <topology evidence="1 7">Multi-pass membrane protein</topology>
    </subcellularLocation>
</comment>
<gene>
    <name evidence="9" type="ORF">ICJ83_08575</name>
</gene>
<evidence type="ECO:0000313" key="10">
    <source>
        <dbReference type="Proteomes" id="UP000600588"/>
    </source>
</evidence>
<evidence type="ECO:0000256" key="4">
    <source>
        <dbReference type="ARBA" id="ARBA00022692"/>
    </source>
</evidence>
<accession>A0A8J6U7M5</accession>
<dbReference type="AlphaFoldDB" id="A0A8J6U7M5"/>
<dbReference type="Gene3D" id="2.40.170.20">
    <property type="entry name" value="TonB-dependent receptor, beta-barrel domain"/>
    <property type="match status" value="1"/>
</dbReference>
<comment type="caution">
    <text evidence="9">The sequence shown here is derived from an EMBL/GenBank/DDBJ whole genome shotgun (WGS) entry which is preliminary data.</text>
</comment>
<protein>
    <submittedName>
        <fullName evidence="9">SusC/RagA family TonB-linked outer membrane protein</fullName>
    </submittedName>
</protein>
<evidence type="ECO:0000256" key="7">
    <source>
        <dbReference type="PROSITE-ProRule" id="PRU01360"/>
    </source>
</evidence>
<dbReference type="Pfam" id="PF13715">
    <property type="entry name" value="CarbopepD_reg_2"/>
    <property type="match status" value="1"/>
</dbReference>
<keyword evidence="5 7" id="KW-0472">Membrane</keyword>
<dbReference type="InterPro" id="IPR039426">
    <property type="entry name" value="TonB-dep_rcpt-like"/>
</dbReference>
<dbReference type="Gene3D" id="2.60.40.1120">
    <property type="entry name" value="Carboxypeptidase-like, regulatory domain"/>
    <property type="match status" value="1"/>
</dbReference>
<evidence type="ECO:0000256" key="2">
    <source>
        <dbReference type="ARBA" id="ARBA00022448"/>
    </source>
</evidence>
<dbReference type="SUPFAM" id="SSF49464">
    <property type="entry name" value="Carboxypeptidase regulatory domain-like"/>
    <property type="match status" value="1"/>
</dbReference>
<keyword evidence="3 7" id="KW-1134">Transmembrane beta strand</keyword>
<evidence type="ECO:0000256" key="3">
    <source>
        <dbReference type="ARBA" id="ARBA00022452"/>
    </source>
</evidence>
<reference evidence="9 10" key="1">
    <citation type="submission" date="2020-09" db="EMBL/GenBank/DDBJ databases">
        <title>TT11 complete genome.</title>
        <authorList>
            <person name="Wu Z."/>
        </authorList>
    </citation>
    <scope>NUCLEOTIDE SEQUENCE [LARGE SCALE GENOMIC DNA]</scope>
    <source>
        <strain evidence="9 10">TT11</strain>
    </source>
</reference>
<dbReference type="SUPFAM" id="SSF56935">
    <property type="entry name" value="Porins"/>
    <property type="match status" value="1"/>
</dbReference>
<dbReference type="Pfam" id="PF07715">
    <property type="entry name" value="Plug"/>
    <property type="match status" value="1"/>
</dbReference>
<sequence>MFFKPTIMHKIFKLTGLFLILLFGGALVNLNAQNNEDSNAESTQTNKGIEIKGLIKNAKTGEGITGINIAVKEFSAAISDDDGKFSINVPHLNVLLLVSAEGYQTKVEPLNNRSSGVEIYLFEEDYSHFYRSATLPGGDELQYTNTKASNVIDLNKDQWGNPVNQSVGNFLQGRVAGLNSVGKSGVPGAGAYLTIRGFNSLYATNRPLIVVDGMVYDDNDYGSGILQYNSSSPLAMIDVKDIEDITVLKDGSSIYGVKGANGVIVITTTRPTELSTKIDFTMYSGINEDPKHMPVMKPWEFRPYLSQVLATRGDSQQQIANMPWMTNDSQSDNYYAYHNNTDWQDQVFKSSTNKNYFLKVRGGDDIAKYGLSIGFLNNEGVIGKSDLKRYSTRLNAALRLTDKLSVDTNLSFIFNEENLYDQGPAYKTSPLHLALTKSPFTAVNVFDYQGDESPNLSDVDMFNIGNPVSILENGIGINKNYRFFGNLNFNYELNDNLKANLIIGLNYNKERERFFIPDFGVADIALPTAIAGNRSGSEVQRYYSLFTDAYLTYTKSINFKHNFDVRIGSRTQSNESESDLGLGYNSATDDFTTVGSGSNLLRYVGGQIGDWKWVNNYLSLDYNYVNKYFLTLNTAYDGSSRFGESVNFAPMGSLSAGWLISSENFLKNASAIDLIKLRASAGISGNDDIGNYTAQQLYVSQNLLGMQGLVRGNIGNPDLKHEKVTKLNVGLDVALFKERFNASFDMYSNKTTDMITYQTTNTTSGFDYMVTNSGSMQTKGFDLGINSRLINSPDVQFDLGVNLSAYENEILNLPNDRIITNFAGATYITYPGLEANLFYGYQANGVYSTTAQASADGLFRRLDNGTLMPFGGGDVIFEDLNGDKIIDESDRKIIGNPNPDLTGSVSANLTFKRFTISGLFNFSVGNDIYNGVRRNLESMSGFDNQSIAINNRWVAEGQETTIPKATWGDPMGNAAFSSRWIEDGSYLRLKTLMVSYDIELDSNFVRYLKLYASGNNLFTITDYLGFDPEFSATSSIFGQGADVGLVPQFMTVQLGLRLGL</sequence>
<dbReference type="PROSITE" id="PS52016">
    <property type="entry name" value="TONB_DEPENDENT_REC_3"/>
    <property type="match status" value="1"/>
</dbReference>
<evidence type="ECO:0000256" key="5">
    <source>
        <dbReference type="ARBA" id="ARBA00023136"/>
    </source>
</evidence>
<keyword evidence="10" id="KW-1185">Reference proteome</keyword>
<organism evidence="9 10">
    <name type="scientific">Aestuariibaculum sediminum</name>
    <dbReference type="NCBI Taxonomy" id="2770637"/>
    <lineage>
        <taxon>Bacteria</taxon>
        <taxon>Pseudomonadati</taxon>
        <taxon>Bacteroidota</taxon>
        <taxon>Flavobacteriia</taxon>
        <taxon>Flavobacteriales</taxon>
        <taxon>Flavobacteriaceae</taxon>
    </lineage>
</organism>
<dbReference type="InterPro" id="IPR012910">
    <property type="entry name" value="Plug_dom"/>
</dbReference>
<dbReference type="Proteomes" id="UP000600588">
    <property type="component" value="Unassembled WGS sequence"/>
</dbReference>
<dbReference type="InterPro" id="IPR008969">
    <property type="entry name" value="CarboxyPept-like_regulatory"/>
</dbReference>
<comment type="similarity">
    <text evidence="7">Belongs to the TonB-dependent receptor family.</text>
</comment>
<name>A0A8J6U7M5_9FLAO</name>
<dbReference type="InterPro" id="IPR036942">
    <property type="entry name" value="Beta-barrel_TonB_sf"/>
</dbReference>
<dbReference type="Gene3D" id="2.170.130.10">
    <property type="entry name" value="TonB-dependent receptor, plug domain"/>
    <property type="match status" value="1"/>
</dbReference>
<proteinExistence type="inferred from homology"/>
<evidence type="ECO:0000256" key="1">
    <source>
        <dbReference type="ARBA" id="ARBA00004571"/>
    </source>
</evidence>